<evidence type="ECO:0000313" key="2">
    <source>
        <dbReference type="EMBL" id="KAK9679637.1"/>
    </source>
</evidence>
<comment type="caution">
    <text evidence="2">The sequence shown here is derived from an EMBL/GenBank/DDBJ whole genome shotgun (WGS) entry which is preliminary data.</text>
</comment>
<protein>
    <submittedName>
        <fullName evidence="2">Uncharacterized protein</fullName>
    </submittedName>
</protein>
<organism evidence="2 3">
    <name type="scientific">Popillia japonica</name>
    <name type="common">Japanese beetle</name>
    <dbReference type="NCBI Taxonomy" id="7064"/>
    <lineage>
        <taxon>Eukaryota</taxon>
        <taxon>Metazoa</taxon>
        <taxon>Ecdysozoa</taxon>
        <taxon>Arthropoda</taxon>
        <taxon>Hexapoda</taxon>
        <taxon>Insecta</taxon>
        <taxon>Pterygota</taxon>
        <taxon>Neoptera</taxon>
        <taxon>Endopterygota</taxon>
        <taxon>Coleoptera</taxon>
        <taxon>Polyphaga</taxon>
        <taxon>Scarabaeiformia</taxon>
        <taxon>Scarabaeidae</taxon>
        <taxon>Rutelinae</taxon>
        <taxon>Popillia</taxon>
    </lineage>
</organism>
<sequence>MLLQLCDNGKIFELDVNEDDYERAQDGKSISIFLDIRFAQTLLRHAQILEIIATTSSTHKTSAEDEGLHAETESMESQEQDVKEECEANINSKWSYSDTVTFINSIENYLNYIHHSNPKKRKEAWVGVYNDSESQNIIEVEAIQAVKNERHQQRMKLLERKLAIDERKCQLLEKYLQLEEQNREK</sequence>
<evidence type="ECO:0000256" key="1">
    <source>
        <dbReference type="SAM" id="MobiDB-lite"/>
    </source>
</evidence>
<reference evidence="2 3" key="1">
    <citation type="journal article" date="2024" name="BMC Genomics">
        <title>De novo assembly and annotation of Popillia japonica's genome with initial clues to its potential as an invasive pest.</title>
        <authorList>
            <person name="Cucini C."/>
            <person name="Boschi S."/>
            <person name="Funari R."/>
            <person name="Cardaioli E."/>
            <person name="Iannotti N."/>
            <person name="Marturano G."/>
            <person name="Paoli F."/>
            <person name="Bruttini M."/>
            <person name="Carapelli A."/>
            <person name="Frati F."/>
            <person name="Nardi F."/>
        </authorList>
    </citation>
    <scope>NUCLEOTIDE SEQUENCE [LARGE SCALE GENOMIC DNA]</scope>
    <source>
        <strain evidence="2">DMR45628</strain>
    </source>
</reference>
<accession>A0AAW1HT25</accession>
<gene>
    <name evidence="2" type="ORF">QE152_g39833</name>
</gene>
<keyword evidence="3" id="KW-1185">Reference proteome</keyword>
<dbReference type="Proteomes" id="UP001458880">
    <property type="component" value="Unassembled WGS sequence"/>
</dbReference>
<dbReference type="AlphaFoldDB" id="A0AAW1HT25"/>
<dbReference type="EMBL" id="JASPKY010000998">
    <property type="protein sequence ID" value="KAK9679637.1"/>
    <property type="molecule type" value="Genomic_DNA"/>
</dbReference>
<feature type="compositionally biased region" description="Basic and acidic residues" evidence="1">
    <location>
        <begin position="61"/>
        <end position="72"/>
    </location>
</feature>
<feature type="region of interest" description="Disordered" evidence="1">
    <location>
        <begin position="60"/>
        <end position="79"/>
    </location>
</feature>
<evidence type="ECO:0000313" key="3">
    <source>
        <dbReference type="Proteomes" id="UP001458880"/>
    </source>
</evidence>
<proteinExistence type="predicted"/>
<name>A0AAW1HT25_POPJA</name>